<feature type="signal peptide" evidence="15">
    <location>
        <begin position="1"/>
        <end position="15"/>
    </location>
</feature>
<evidence type="ECO:0000256" key="7">
    <source>
        <dbReference type="ARBA" id="ARBA00022771"/>
    </source>
</evidence>
<comment type="subcellular location">
    <subcellularLocation>
        <location evidence="2">Membrane</location>
        <topology evidence="2">Multi-pass membrane protein</topology>
    </subcellularLocation>
</comment>
<keyword evidence="7 12" id="KW-0863">Zinc-finger</keyword>
<feature type="chain" id="PRO_5044723164" description="RING-type E3 ubiquitin transferase" evidence="15">
    <location>
        <begin position="16"/>
        <end position="405"/>
    </location>
</feature>
<evidence type="ECO:0000313" key="18">
    <source>
        <dbReference type="EMBL" id="KAL1224420.1"/>
    </source>
</evidence>
<feature type="region of interest" description="Disordered" evidence="13">
    <location>
        <begin position="266"/>
        <end position="349"/>
    </location>
</feature>
<dbReference type="Pfam" id="PF12483">
    <property type="entry name" value="GIDE"/>
    <property type="match status" value="1"/>
</dbReference>
<name>A0ABD1A8F0_CARAN</name>
<keyword evidence="15" id="KW-0732">Signal</keyword>
<evidence type="ECO:0000256" key="14">
    <source>
        <dbReference type="SAM" id="Phobius"/>
    </source>
</evidence>
<evidence type="ECO:0000259" key="16">
    <source>
        <dbReference type="PROSITE" id="PS50089"/>
    </source>
</evidence>
<dbReference type="InterPro" id="IPR022170">
    <property type="entry name" value="MUL1-like"/>
</dbReference>
<feature type="domain" description="RING-type" evidence="16">
    <location>
        <begin position="356"/>
        <end position="393"/>
    </location>
</feature>
<evidence type="ECO:0000256" key="9">
    <source>
        <dbReference type="ARBA" id="ARBA00022833"/>
    </source>
</evidence>
<evidence type="ECO:0000256" key="3">
    <source>
        <dbReference type="ARBA" id="ARBA00012483"/>
    </source>
</evidence>
<evidence type="ECO:0000256" key="13">
    <source>
        <dbReference type="SAM" id="MobiDB-lite"/>
    </source>
</evidence>
<dbReference type="AlphaFoldDB" id="A0ABD1A8F0"/>
<comment type="caution">
    <text evidence="17">The sequence shown here is derived from an EMBL/GenBank/DDBJ whole genome shotgun (WGS) entry which is preliminary data.</text>
</comment>
<accession>A0ABD1A8F0</accession>
<feature type="compositionally biased region" description="Basic and acidic residues" evidence="13">
    <location>
        <begin position="295"/>
        <end position="314"/>
    </location>
</feature>
<evidence type="ECO:0000256" key="4">
    <source>
        <dbReference type="ARBA" id="ARBA00022679"/>
    </source>
</evidence>
<evidence type="ECO:0000313" key="17">
    <source>
        <dbReference type="EMBL" id="KAL1197640.1"/>
    </source>
</evidence>
<dbReference type="PANTHER" id="PTHR47568:SF2">
    <property type="entry name" value="E3 UBIQUITIN-PROTEIN LIGASE SP1-RELATED"/>
    <property type="match status" value="1"/>
</dbReference>
<keyword evidence="5 14" id="KW-0812">Transmembrane</keyword>
<dbReference type="GO" id="GO:0008270">
    <property type="term" value="F:zinc ion binding"/>
    <property type="evidence" value="ECO:0007669"/>
    <property type="project" value="UniProtKB-KW"/>
</dbReference>
<evidence type="ECO:0000256" key="6">
    <source>
        <dbReference type="ARBA" id="ARBA00022723"/>
    </source>
</evidence>
<keyword evidence="19" id="KW-1185">Reference proteome</keyword>
<gene>
    <name evidence="18" type="ORF">V5N11_005777</name>
    <name evidence="17" type="ORF">V5N11_007192</name>
</gene>
<feature type="compositionally biased region" description="Basic and acidic residues" evidence="13">
    <location>
        <begin position="326"/>
        <end position="349"/>
    </location>
</feature>
<dbReference type="EMBL" id="JBANAX010000687">
    <property type="protein sequence ID" value="KAL1197640.1"/>
    <property type="molecule type" value="Genomic_DNA"/>
</dbReference>
<dbReference type="GO" id="GO:0061630">
    <property type="term" value="F:ubiquitin protein ligase activity"/>
    <property type="evidence" value="ECO:0007669"/>
    <property type="project" value="UniProtKB-EC"/>
</dbReference>
<evidence type="ECO:0000256" key="15">
    <source>
        <dbReference type="SAM" id="SignalP"/>
    </source>
</evidence>
<reference evidence="17 19" key="1">
    <citation type="submission" date="2024-04" db="EMBL/GenBank/DDBJ databases">
        <title>Genome assembly C_amara_ONT_v2.</title>
        <authorList>
            <person name="Yant L."/>
            <person name="Moore C."/>
            <person name="Slenker M."/>
        </authorList>
    </citation>
    <scope>NUCLEOTIDE SEQUENCE [LARGE SCALE GENOMIC DNA]</scope>
    <source>
        <tissue evidence="17">Leaf</tissue>
    </source>
</reference>
<dbReference type="SUPFAM" id="SSF57850">
    <property type="entry name" value="RING/U-box"/>
    <property type="match status" value="1"/>
</dbReference>
<evidence type="ECO:0000256" key="1">
    <source>
        <dbReference type="ARBA" id="ARBA00000900"/>
    </source>
</evidence>
<dbReference type="PROSITE" id="PS50089">
    <property type="entry name" value="ZF_RING_2"/>
    <property type="match status" value="1"/>
</dbReference>
<evidence type="ECO:0000313" key="19">
    <source>
        <dbReference type="Proteomes" id="UP001558713"/>
    </source>
</evidence>
<feature type="transmembrane region" description="Helical" evidence="14">
    <location>
        <begin position="224"/>
        <end position="246"/>
    </location>
</feature>
<dbReference type="GO" id="GO:0016020">
    <property type="term" value="C:membrane"/>
    <property type="evidence" value="ECO:0007669"/>
    <property type="project" value="UniProtKB-SubCell"/>
</dbReference>
<dbReference type="Pfam" id="PF13920">
    <property type="entry name" value="zf-C3HC4_3"/>
    <property type="match status" value="1"/>
</dbReference>
<keyword evidence="6" id="KW-0479">Metal-binding</keyword>
<evidence type="ECO:0000256" key="10">
    <source>
        <dbReference type="ARBA" id="ARBA00022989"/>
    </source>
</evidence>
<protein>
    <recommendedName>
        <fullName evidence="3">RING-type E3 ubiquitin transferase</fullName>
        <ecNumber evidence="3">2.3.2.27</ecNumber>
    </recommendedName>
</protein>
<keyword evidence="9" id="KW-0862">Zinc</keyword>
<keyword evidence="10 14" id="KW-1133">Transmembrane helix</keyword>
<dbReference type="PANTHER" id="PTHR47568">
    <property type="match status" value="1"/>
</dbReference>
<dbReference type="EMBL" id="JBANAX010000055">
    <property type="protein sequence ID" value="KAL1224420.1"/>
    <property type="molecule type" value="Genomic_DNA"/>
</dbReference>
<comment type="catalytic activity">
    <reaction evidence="1">
        <text>S-ubiquitinyl-[E2 ubiquitin-conjugating enzyme]-L-cysteine + [acceptor protein]-L-lysine = [E2 ubiquitin-conjugating enzyme]-L-cysteine + N(6)-ubiquitinyl-[acceptor protein]-L-lysine.</text>
        <dbReference type="EC" id="2.3.2.27"/>
    </reaction>
</comment>
<evidence type="ECO:0000256" key="5">
    <source>
        <dbReference type="ARBA" id="ARBA00022692"/>
    </source>
</evidence>
<dbReference type="EC" id="2.3.2.27" evidence="3"/>
<dbReference type="Gene3D" id="3.30.40.10">
    <property type="entry name" value="Zinc/RING finger domain, C3HC4 (zinc finger)"/>
    <property type="match status" value="1"/>
</dbReference>
<proteinExistence type="predicted"/>
<evidence type="ECO:0000256" key="11">
    <source>
        <dbReference type="ARBA" id="ARBA00023136"/>
    </source>
</evidence>
<evidence type="ECO:0000256" key="8">
    <source>
        <dbReference type="ARBA" id="ARBA00022786"/>
    </source>
</evidence>
<evidence type="ECO:0000256" key="2">
    <source>
        <dbReference type="ARBA" id="ARBA00004141"/>
    </source>
</evidence>
<dbReference type="InterPro" id="IPR044231">
    <property type="entry name" value="SP1/SPL1"/>
</dbReference>
<dbReference type="InterPro" id="IPR001841">
    <property type="entry name" value="Znf_RING"/>
</dbReference>
<sequence length="405" mass="45698">MIHLGGLTCCLGAVALYFLSRRTSRVVKSITRVYHLKDLEELLQTESKVFPLIVAVSGRVGSETPLKCEQSGILGVFVKETAQNHLLKRNWRFSWVQDTTLMQPMTKEVPWYLDDGTGRVNVVGAQGEIGFPLTLGSEVFKEAEPSSLVRGILDYLKGLKMLGVKYIERVLPIGTPLTVVGEAVMDGTGDVRIQKPEQGPFYVSPMPLAQLISKLGKWSRRFKYASMGLTVLGVILISKPVIKYILKRRRRRLSLRRVVDEAANRAEPVTRGWERQHENRSEPVTRGSSNHAAARRAEPVTRGWERQHENRSEPVTRGSSNHGAARRAEPVTRGWERQRENRSDGTSRDGDVPDLCVICLDRKCNTVFVQCGHVCCCTTCSLRLREKTCPLCRRPIEQVLKIYRH</sequence>
<evidence type="ECO:0000256" key="12">
    <source>
        <dbReference type="PROSITE-ProRule" id="PRU00175"/>
    </source>
</evidence>
<keyword evidence="11 14" id="KW-0472">Membrane</keyword>
<keyword evidence="8" id="KW-0833">Ubl conjugation pathway</keyword>
<dbReference type="Proteomes" id="UP001558713">
    <property type="component" value="Unassembled WGS sequence"/>
</dbReference>
<organism evidence="17 19">
    <name type="scientific">Cardamine amara subsp. amara</name>
    <dbReference type="NCBI Taxonomy" id="228776"/>
    <lineage>
        <taxon>Eukaryota</taxon>
        <taxon>Viridiplantae</taxon>
        <taxon>Streptophyta</taxon>
        <taxon>Embryophyta</taxon>
        <taxon>Tracheophyta</taxon>
        <taxon>Spermatophyta</taxon>
        <taxon>Magnoliopsida</taxon>
        <taxon>eudicotyledons</taxon>
        <taxon>Gunneridae</taxon>
        <taxon>Pentapetalae</taxon>
        <taxon>rosids</taxon>
        <taxon>malvids</taxon>
        <taxon>Brassicales</taxon>
        <taxon>Brassicaceae</taxon>
        <taxon>Cardamineae</taxon>
        <taxon>Cardamine</taxon>
    </lineage>
</organism>
<dbReference type="InterPro" id="IPR013083">
    <property type="entry name" value="Znf_RING/FYVE/PHD"/>
</dbReference>
<feature type="compositionally biased region" description="Basic and acidic residues" evidence="13">
    <location>
        <begin position="272"/>
        <end position="283"/>
    </location>
</feature>
<keyword evidence="4" id="KW-0808">Transferase</keyword>